<dbReference type="HOGENOM" id="CLU_1425706_0_0_11"/>
<accession>A5CTE7</accession>
<gene>
    <name evidence="1" type="ordered locus">CMM_2302</name>
</gene>
<dbReference type="Proteomes" id="UP000001564">
    <property type="component" value="Chromosome"/>
</dbReference>
<dbReference type="EMBL" id="AM711867">
    <property type="protein sequence ID" value="CAN02374.1"/>
    <property type="molecule type" value="Genomic_DNA"/>
</dbReference>
<keyword evidence="2" id="KW-1185">Reference proteome</keyword>
<sequence length="190" mass="21732">MGELPVSSMTVTGFGKIPNNQIYPAFLEMMRAIPAFEPVIVTRDLTVIDGEMRIRAAKDLRIGRLHAVVMNATPVQAKFLRLVLNKSNEFQRWHWDAVDEFVKQHPEMLRHLEPFGIFGERVLPESYLGKTVQNYEIHADDGVKSQQGLYRQEPGLAKWAAIKRAEADIAAEVKAEMRRRRTNSHPRLSL</sequence>
<evidence type="ECO:0000313" key="1">
    <source>
        <dbReference type="EMBL" id="CAN02374.1"/>
    </source>
</evidence>
<dbReference type="Gene3D" id="3.90.1530.10">
    <property type="entry name" value="Conserved hypothetical protein from pyrococcus furiosus pfu- 392566-001, ParB domain"/>
    <property type="match status" value="1"/>
</dbReference>
<evidence type="ECO:0000313" key="2">
    <source>
        <dbReference type="Proteomes" id="UP000001564"/>
    </source>
</evidence>
<proteinExistence type="predicted"/>
<dbReference type="KEGG" id="cmi:CMM_2302"/>
<evidence type="ECO:0008006" key="3">
    <source>
        <dbReference type="Google" id="ProtNLM"/>
    </source>
</evidence>
<organism evidence="1 2">
    <name type="scientific">Clavibacter michiganensis subsp. michiganensis (strain NCPPB 382)</name>
    <dbReference type="NCBI Taxonomy" id="443906"/>
    <lineage>
        <taxon>Bacteria</taxon>
        <taxon>Bacillati</taxon>
        <taxon>Actinomycetota</taxon>
        <taxon>Actinomycetes</taxon>
        <taxon>Micrococcales</taxon>
        <taxon>Microbacteriaceae</taxon>
        <taxon>Clavibacter</taxon>
    </lineage>
</organism>
<dbReference type="InterPro" id="IPR036086">
    <property type="entry name" value="ParB/Sulfiredoxin_sf"/>
</dbReference>
<dbReference type="SUPFAM" id="SSF110849">
    <property type="entry name" value="ParB/Sulfiredoxin"/>
    <property type="match status" value="1"/>
</dbReference>
<dbReference type="AlphaFoldDB" id="A5CTE7"/>
<name>A5CTE7_CLAM3</name>
<protein>
    <recommendedName>
        <fullName evidence="3">ParB/Sulfiredoxin domain-containing protein</fullName>
    </recommendedName>
</protein>
<reference evidence="1 2" key="1">
    <citation type="journal article" date="2008" name="J. Bacteriol.">
        <title>The genome sequence of the tomato-pathogenic actinomycete Clavibacter michiganensis subsp. michiganensis NCPPB382 reveals a large island involved in pathogenicity.</title>
        <authorList>
            <person name="Gartemann K.H."/>
            <person name="Abt B."/>
            <person name="Bekel T."/>
            <person name="Burger A."/>
            <person name="Engemann J."/>
            <person name="Flugel M."/>
            <person name="Gaigalat L."/>
            <person name="Goesmann A."/>
            <person name="Grafen I."/>
            <person name="Kalinowski J."/>
            <person name="Kaup O."/>
            <person name="Kirchner O."/>
            <person name="Krause L."/>
            <person name="Linke B."/>
            <person name="McHardy A."/>
            <person name="Meyer F."/>
            <person name="Pohle S."/>
            <person name="Ruckert C."/>
            <person name="Schneiker S."/>
            <person name="Zellermann E.M."/>
            <person name="Puhler A."/>
            <person name="Eichenlaub R."/>
            <person name="Kaiser O."/>
            <person name="Bartels D."/>
        </authorList>
    </citation>
    <scope>NUCLEOTIDE SEQUENCE [LARGE SCALE GENOMIC DNA]</scope>
    <source>
        <strain evidence="1 2">NCPPB 382</strain>
    </source>
</reference>